<dbReference type="Pfam" id="PF04296">
    <property type="entry name" value="YlxR"/>
    <property type="match status" value="1"/>
</dbReference>
<sequence length="79" mass="9276">MTGMDSTDGNDPVRSCVICRQRFAKKNLFRFVIGKEASDNELIPDNKKIMHGRGYYVCNNERCLEKIKFFKPRKKKFRG</sequence>
<dbReference type="SUPFAM" id="SSF64376">
    <property type="entry name" value="YlxR-like"/>
    <property type="match status" value="1"/>
</dbReference>
<dbReference type="Gene3D" id="3.30.1230.10">
    <property type="entry name" value="YlxR-like"/>
    <property type="match status" value="1"/>
</dbReference>
<gene>
    <name evidence="2" type="ORF">SAMN06295933_2185</name>
</gene>
<dbReference type="AlphaFoldDB" id="A0A1X7DQ39"/>
<organism evidence="2 3">
    <name type="scientific">Desulfovibrio gilichinskyi</name>
    <dbReference type="NCBI Taxonomy" id="1519643"/>
    <lineage>
        <taxon>Bacteria</taxon>
        <taxon>Pseudomonadati</taxon>
        <taxon>Thermodesulfobacteriota</taxon>
        <taxon>Desulfovibrionia</taxon>
        <taxon>Desulfovibrionales</taxon>
        <taxon>Desulfovibrionaceae</taxon>
        <taxon>Desulfovibrio</taxon>
    </lineage>
</organism>
<name>A0A1X7DQ39_9BACT</name>
<feature type="domain" description="YlxR" evidence="1">
    <location>
        <begin position="14"/>
        <end position="68"/>
    </location>
</feature>
<dbReference type="EMBL" id="FWZU01000003">
    <property type="protein sequence ID" value="SMF19490.1"/>
    <property type="molecule type" value="Genomic_DNA"/>
</dbReference>
<reference evidence="3" key="1">
    <citation type="submission" date="2017-04" db="EMBL/GenBank/DDBJ databases">
        <authorList>
            <person name="Varghese N."/>
            <person name="Submissions S."/>
        </authorList>
    </citation>
    <scope>NUCLEOTIDE SEQUENCE [LARGE SCALE GENOMIC DNA]</scope>
    <source>
        <strain evidence="3">K3S</strain>
    </source>
</reference>
<dbReference type="PANTHER" id="PTHR34215">
    <property type="entry name" value="BLL0784 PROTEIN"/>
    <property type="match status" value="1"/>
</dbReference>
<evidence type="ECO:0000313" key="3">
    <source>
        <dbReference type="Proteomes" id="UP000192906"/>
    </source>
</evidence>
<dbReference type="Proteomes" id="UP000192906">
    <property type="component" value="Unassembled WGS sequence"/>
</dbReference>
<proteinExistence type="predicted"/>
<keyword evidence="3" id="KW-1185">Reference proteome</keyword>
<evidence type="ECO:0000259" key="1">
    <source>
        <dbReference type="Pfam" id="PF04296"/>
    </source>
</evidence>
<evidence type="ECO:0000313" key="2">
    <source>
        <dbReference type="EMBL" id="SMF19490.1"/>
    </source>
</evidence>
<protein>
    <recommendedName>
        <fullName evidence="1">YlxR domain-containing protein</fullName>
    </recommendedName>
</protein>
<dbReference type="InterPro" id="IPR007393">
    <property type="entry name" value="YlxR_dom"/>
</dbReference>
<dbReference type="InterPro" id="IPR037465">
    <property type="entry name" value="YlxR"/>
</dbReference>
<dbReference type="InterPro" id="IPR035931">
    <property type="entry name" value="YlxR-like_sf"/>
</dbReference>
<dbReference type="PANTHER" id="PTHR34215:SF1">
    <property type="entry name" value="YLXR DOMAIN-CONTAINING PROTEIN"/>
    <property type="match status" value="1"/>
</dbReference>
<accession>A0A1X7DQ39</accession>
<dbReference type="STRING" id="1519643.SAMN06295933_2185"/>